<organism evidence="2 3">
    <name type="scientific">Microlunatus parietis</name>
    <dbReference type="NCBI Taxonomy" id="682979"/>
    <lineage>
        <taxon>Bacteria</taxon>
        <taxon>Bacillati</taxon>
        <taxon>Actinomycetota</taxon>
        <taxon>Actinomycetes</taxon>
        <taxon>Propionibacteriales</taxon>
        <taxon>Propionibacteriaceae</taxon>
        <taxon>Microlunatus</taxon>
    </lineage>
</organism>
<comment type="caution">
    <text evidence="2">The sequence shown here is derived from an EMBL/GenBank/DDBJ whole genome shotgun (WGS) entry which is preliminary data.</text>
</comment>
<dbReference type="EMBL" id="JACCBU010000001">
    <property type="protein sequence ID" value="NYE74378.1"/>
    <property type="molecule type" value="Genomic_DNA"/>
</dbReference>
<name>A0A7Y9ID27_9ACTN</name>
<protein>
    <recommendedName>
        <fullName evidence="1">Aminoglycoside phosphotransferase domain-containing protein</fullName>
    </recommendedName>
</protein>
<dbReference type="SUPFAM" id="SSF56112">
    <property type="entry name" value="Protein kinase-like (PK-like)"/>
    <property type="match status" value="1"/>
</dbReference>
<evidence type="ECO:0000313" key="3">
    <source>
        <dbReference type="Proteomes" id="UP000569914"/>
    </source>
</evidence>
<dbReference type="AlphaFoldDB" id="A0A7Y9ID27"/>
<dbReference type="Proteomes" id="UP000569914">
    <property type="component" value="Unassembled WGS sequence"/>
</dbReference>
<evidence type="ECO:0000313" key="2">
    <source>
        <dbReference type="EMBL" id="NYE74378.1"/>
    </source>
</evidence>
<gene>
    <name evidence="2" type="ORF">BKA15_005707</name>
</gene>
<dbReference type="RefSeq" id="WP_179756635.1">
    <property type="nucleotide sequence ID" value="NZ_JACCBU010000001.1"/>
</dbReference>
<keyword evidence="3" id="KW-1185">Reference proteome</keyword>
<proteinExistence type="predicted"/>
<dbReference type="InterPro" id="IPR002575">
    <property type="entry name" value="Aminoglycoside_PTrfase"/>
</dbReference>
<dbReference type="InterPro" id="IPR011009">
    <property type="entry name" value="Kinase-like_dom_sf"/>
</dbReference>
<feature type="domain" description="Aminoglycoside phosphotransferase" evidence="1">
    <location>
        <begin position="69"/>
        <end position="239"/>
    </location>
</feature>
<evidence type="ECO:0000259" key="1">
    <source>
        <dbReference type="Pfam" id="PF01636"/>
    </source>
</evidence>
<dbReference type="Pfam" id="PF01636">
    <property type="entry name" value="APH"/>
    <property type="match status" value="1"/>
</dbReference>
<sequence>MSGGSALITRWGSEAWRAQADNWIAARLADAGLRQTGPIEPARLRPWSVHLTVPTSGGGYWFKENCPPVRFEAGLVERLAQLVPGRVLEPLAVDADRGWLLTPDGGPTLERRDVTDETYGRVLVEYGELQRTLAGHRDDLVGTGLAALPVSRAAEHFEDQLRELTRLPHDHPSRVGPEVIAAAGRNSAVITEAARRLAGLPLPDSLQHNDVQPSNTVASPGGALRFLDFGDAVWSHPFCVLDVALHRIAQAWQCSRDDPRIRRLVERYVEGWTALAPAHELRELIGPALTVARLHRYNSWHRLIPYMPDDELRRHAGYPESLAGLGGAA</sequence>
<accession>A0A7Y9ID27</accession>
<reference evidence="2 3" key="1">
    <citation type="submission" date="2020-07" db="EMBL/GenBank/DDBJ databases">
        <title>Sequencing the genomes of 1000 actinobacteria strains.</title>
        <authorList>
            <person name="Klenk H.-P."/>
        </authorList>
    </citation>
    <scope>NUCLEOTIDE SEQUENCE [LARGE SCALE GENOMIC DNA]</scope>
    <source>
        <strain evidence="2 3">DSM 22083</strain>
    </source>
</reference>